<protein>
    <submittedName>
        <fullName evidence="2">Uncharacterized protein</fullName>
    </submittedName>
</protein>
<keyword evidence="1" id="KW-0472">Membrane</keyword>
<feature type="transmembrane region" description="Helical" evidence="1">
    <location>
        <begin position="40"/>
        <end position="61"/>
    </location>
</feature>
<name>A0ABD4UPT1_9BURK</name>
<dbReference type="EMBL" id="JYMX02000043">
    <property type="protein sequence ID" value="MCW3716463.1"/>
    <property type="molecule type" value="Genomic_DNA"/>
</dbReference>
<gene>
    <name evidence="2" type="ORF">UE95_034780</name>
</gene>
<feature type="transmembrane region" description="Helical" evidence="1">
    <location>
        <begin position="12"/>
        <end position="34"/>
    </location>
</feature>
<dbReference type="Proteomes" id="UP000191686">
    <property type="component" value="Unassembled WGS sequence"/>
</dbReference>
<proteinExistence type="predicted"/>
<dbReference type="RefSeq" id="WP_125346098.1">
    <property type="nucleotide sequence ID" value="NZ_CAJPDI010000005.1"/>
</dbReference>
<evidence type="ECO:0000256" key="1">
    <source>
        <dbReference type="SAM" id="Phobius"/>
    </source>
</evidence>
<dbReference type="AlphaFoldDB" id="A0ABD4UPT1"/>
<comment type="caution">
    <text evidence="2">The sequence shown here is derived from an EMBL/GenBank/DDBJ whole genome shotgun (WGS) entry which is preliminary data.</text>
</comment>
<organism evidence="2 3">
    <name type="scientific">Burkholderia cenocepacia</name>
    <dbReference type="NCBI Taxonomy" id="95486"/>
    <lineage>
        <taxon>Bacteria</taxon>
        <taxon>Pseudomonadati</taxon>
        <taxon>Pseudomonadota</taxon>
        <taxon>Betaproteobacteria</taxon>
        <taxon>Burkholderiales</taxon>
        <taxon>Burkholderiaceae</taxon>
        <taxon>Burkholderia</taxon>
        <taxon>Burkholderia cepacia complex</taxon>
    </lineage>
</organism>
<accession>A0ABD4UPT1</accession>
<sequence>MNTSKILSGIRTATLLGAVASWFVVFWMVGIPLFASRNYFFGGMTIGFSLWAIAGAVAATVKCPKCGKRMLISTQRPTALCPDWQALRDQFIPLQALSGKSGVHRCPYCNEGIEPPR</sequence>
<evidence type="ECO:0000313" key="2">
    <source>
        <dbReference type="EMBL" id="MCW3716463.1"/>
    </source>
</evidence>
<evidence type="ECO:0000313" key="3">
    <source>
        <dbReference type="Proteomes" id="UP000191686"/>
    </source>
</evidence>
<keyword evidence="1" id="KW-1133">Transmembrane helix</keyword>
<reference evidence="2 3" key="1">
    <citation type="journal article" date="2017" name="Front. Microbiol.">
        <title>Genomics reveals a unique clone of Burkholderia cenocepacia harbouring an actively excising novel genomic island.</title>
        <authorList>
            <person name="Patil P."/>
            <person name="Mali S."/>
            <person name="Midha S."/>
            <person name="Gautam V."/>
            <person name="Dash L."/>
            <person name="Kumar S."/>
            <person name="Shastri J."/>
            <person name="Singhal L."/>
            <person name="Patil P.B."/>
        </authorList>
    </citation>
    <scope>NUCLEOTIDE SEQUENCE [LARGE SCALE GENOMIC DNA]</scope>
    <source>
        <strain evidence="2 3">BC-19</strain>
    </source>
</reference>
<reference evidence="2 3" key="2">
    <citation type="journal article" date="2017" name="Front. Microbiol.">
        <title>Genomics Reveals a Unique Clone of Burkholderia cenocepacia Harboring an Actively Excising Novel Genomic Island.</title>
        <authorList>
            <person name="Patil P.P."/>
            <person name="Mali S."/>
            <person name="Midha S."/>
            <person name="Gautam V."/>
            <person name="Dash L."/>
            <person name="Kumar S."/>
            <person name="Shastri J."/>
            <person name="Singhal L."/>
            <person name="Patil P.B."/>
        </authorList>
    </citation>
    <scope>NUCLEOTIDE SEQUENCE [LARGE SCALE GENOMIC DNA]</scope>
    <source>
        <strain evidence="2 3">BC-19</strain>
    </source>
</reference>
<keyword evidence="1" id="KW-0812">Transmembrane</keyword>